<dbReference type="Proteomes" id="UP001054811">
    <property type="component" value="Chromosome"/>
</dbReference>
<evidence type="ECO:0000259" key="7">
    <source>
        <dbReference type="PROSITE" id="PS51462"/>
    </source>
</evidence>
<proteinExistence type="predicted"/>
<name>A0ABY5NGQ7_9MICO</name>
<dbReference type="Pfam" id="PF00293">
    <property type="entry name" value="NUDIX"/>
    <property type="match status" value="1"/>
</dbReference>
<evidence type="ECO:0000256" key="3">
    <source>
        <dbReference type="ARBA" id="ARBA00022723"/>
    </source>
</evidence>
<keyword evidence="4" id="KW-0378">Hydrolase</keyword>
<evidence type="ECO:0000256" key="5">
    <source>
        <dbReference type="ARBA" id="ARBA00022842"/>
    </source>
</evidence>
<dbReference type="RefSeq" id="WP_259610803.1">
    <property type="nucleotide sequence ID" value="NZ_CP091139.2"/>
</dbReference>
<dbReference type="CDD" id="cd03426">
    <property type="entry name" value="NUDIX_CoAse_Nudt7"/>
    <property type="match status" value="1"/>
</dbReference>
<comment type="cofactor">
    <cofactor evidence="1">
        <name>Mn(2+)</name>
        <dbReference type="ChEBI" id="CHEBI:29035"/>
    </cofactor>
</comment>
<dbReference type="SUPFAM" id="SSF55811">
    <property type="entry name" value="Nudix"/>
    <property type="match status" value="1"/>
</dbReference>
<reference evidence="8" key="1">
    <citation type="submission" date="2022-01" db="EMBL/GenBank/DDBJ databases">
        <title>Microbacterium eymi and Microbacterium rhizovicinus sp. nov., isolated from the rhizospheric soil of Elymus tsukushiensis, a plant native to the Dokdo Islands, Republic of Korea.</title>
        <authorList>
            <person name="Hwang Y.J."/>
        </authorList>
    </citation>
    <scope>NUCLEOTIDE SEQUENCE</scope>
    <source>
        <strain evidence="8">KUDC0405</strain>
    </source>
</reference>
<evidence type="ECO:0000256" key="6">
    <source>
        <dbReference type="ARBA" id="ARBA00023211"/>
    </source>
</evidence>
<evidence type="ECO:0000313" key="9">
    <source>
        <dbReference type="Proteomes" id="UP001054811"/>
    </source>
</evidence>
<keyword evidence="3" id="KW-0479">Metal-binding</keyword>
<protein>
    <submittedName>
        <fullName evidence="8">CoA pyrophosphatase</fullName>
    </submittedName>
</protein>
<keyword evidence="6" id="KW-0464">Manganese</keyword>
<dbReference type="EMBL" id="CP091139">
    <property type="protein sequence ID" value="UUT34289.1"/>
    <property type="molecule type" value="Genomic_DNA"/>
</dbReference>
<keyword evidence="5" id="KW-0460">Magnesium</keyword>
<dbReference type="Gene3D" id="3.90.79.10">
    <property type="entry name" value="Nucleoside Triphosphate Pyrophosphohydrolase"/>
    <property type="match status" value="1"/>
</dbReference>
<comment type="cofactor">
    <cofactor evidence="2">
        <name>Mg(2+)</name>
        <dbReference type="ChEBI" id="CHEBI:18420"/>
    </cofactor>
</comment>
<keyword evidence="9" id="KW-1185">Reference proteome</keyword>
<dbReference type="InterPro" id="IPR045121">
    <property type="entry name" value="CoAse"/>
</dbReference>
<evidence type="ECO:0000256" key="2">
    <source>
        <dbReference type="ARBA" id="ARBA00001946"/>
    </source>
</evidence>
<dbReference type="PROSITE" id="PS51462">
    <property type="entry name" value="NUDIX"/>
    <property type="match status" value="1"/>
</dbReference>
<feature type="domain" description="Nudix hydrolase" evidence="7">
    <location>
        <begin position="55"/>
        <end position="196"/>
    </location>
</feature>
<gene>
    <name evidence="8" type="ORF">L2X98_26850</name>
</gene>
<sequence length="232" mass="24994">MKAPQTTTDVRSALAALGRTGFDWRQFASERMSVNAELARRSAVLILFGPLDGVLHGDGAHPDPVDPAHADVLLLRRASSLLHHPGQIGFPGGGVEPADGDIRATAVREAVEETGLDPDGLELFDPLPDLPLAVSNHLVTPVPAWWRHPSPVHAVDAAETAEVFRAPVARLLDPANRVNVTRMRGVDLPPMPAFELDGRLIWGFTAIILSGMFDTLGWTVPWDAARTVEPDV</sequence>
<organism evidence="8 9">
    <name type="scientific">Microbacterium elymi</name>
    <dbReference type="NCBI Taxonomy" id="2909587"/>
    <lineage>
        <taxon>Bacteria</taxon>
        <taxon>Bacillati</taxon>
        <taxon>Actinomycetota</taxon>
        <taxon>Actinomycetes</taxon>
        <taxon>Micrococcales</taxon>
        <taxon>Microbacteriaceae</taxon>
        <taxon>Microbacterium</taxon>
    </lineage>
</organism>
<accession>A0ABY5NGQ7</accession>
<evidence type="ECO:0000313" key="8">
    <source>
        <dbReference type="EMBL" id="UUT34289.1"/>
    </source>
</evidence>
<evidence type="ECO:0000256" key="1">
    <source>
        <dbReference type="ARBA" id="ARBA00001936"/>
    </source>
</evidence>
<dbReference type="PANTHER" id="PTHR12992">
    <property type="entry name" value="NUDIX HYDROLASE"/>
    <property type="match status" value="1"/>
</dbReference>
<dbReference type="PANTHER" id="PTHR12992:SF11">
    <property type="entry name" value="MITOCHONDRIAL COENZYME A DIPHOSPHATASE NUDT8"/>
    <property type="match status" value="1"/>
</dbReference>
<dbReference type="InterPro" id="IPR015797">
    <property type="entry name" value="NUDIX_hydrolase-like_dom_sf"/>
</dbReference>
<dbReference type="InterPro" id="IPR000086">
    <property type="entry name" value="NUDIX_hydrolase_dom"/>
</dbReference>
<evidence type="ECO:0000256" key="4">
    <source>
        <dbReference type="ARBA" id="ARBA00022801"/>
    </source>
</evidence>